<dbReference type="PANTHER" id="PTHR11803">
    <property type="entry name" value="2-IMINOBUTANOATE/2-IMINOPROPANOATE DEAMINASE RIDA"/>
    <property type="match status" value="1"/>
</dbReference>
<comment type="caution">
    <text evidence="2">The sequence shown here is derived from an EMBL/GenBank/DDBJ whole genome shotgun (WGS) entry which is preliminary data.</text>
</comment>
<name>A0ABQ5TG25_9BACI</name>
<keyword evidence="3" id="KW-1185">Reference proteome</keyword>
<reference evidence="2 3" key="1">
    <citation type="submission" date="2023-02" db="EMBL/GenBank/DDBJ databases">
        <title>Oceanobacillus kimchii IFOP_LL358 isolated form Alexandrium catenella lab strain.</title>
        <authorList>
            <person name="Gajardo G."/>
            <person name="Ueki S."/>
            <person name="Maruyama F."/>
        </authorList>
    </citation>
    <scope>NUCLEOTIDE SEQUENCE [LARGE SCALE GENOMIC DNA]</scope>
    <source>
        <strain evidence="2 3">IFOP_LL358</strain>
    </source>
</reference>
<gene>
    <name evidence="2" type="ORF">MACH08_09600</name>
</gene>
<dbReference type="InterPro" id="IPR006175">
    <property type="entry name" value="YjgF/YER057c/UK114"/>
</dbReference>
<evidence type="ECO:0000313" key="2">
    <source>
        <dbReference type="EMBL" id="GLO65176.1"/>
    </source>
</evidence>
<evidence type="ECO:0000256" key="1">
    <source>
        <dbReference type="ARBA" id="ARBA00010552"/>
    </source>
</evidence>
<dbReference type="SUPFAM" id="SSF55298">
    <property type="entry name" value="YjgF-like"/>
    <property type="match status" value="1"/>
</dbReference>
<dbReference type="Proteomes" id="UP001275436">
    <property type="component" value="Unassembled WGS sequence"/>
</dbReference>
<dbReference type="Gene3D" id="3.30.1330.40">
    <property type="entry name" value="RutC-like"/>
    <property type="match status" value="1"/>
</dbReference>
<proteinExistence type="inferred from homology"/>
<dbReference type="InterPro" id="IPR035959">
    <property type="entry name" value="RutC-like_sf"/>
</dbReference>
<dbReference type="RefSeq" id="WP_317957787.1">
    <property type="nucleotide sequence ID" value="NZ_BSKO01000001.1"/>
</dbReference>
<comment type="similarity">
    <text evidence="1">Belongs to the RutC family.</text>
</comment>
<dbReference type="CDD" id="cd00448">
    <property type="entry name" value="YjgF_YER057c_UK114_family"/>
    <property type="match status" value="1"/>
</dbReference>
<sequence>MKSLFEVGNLKSNGHYALATIHQGNVYVSGQFAIDPETGEKKFGTIEEETLQALRNVESILNAAGSKKEQILRMTLYISDVALWNQVNEVYEQFFGPHKPARTVVPTKDLHFGFKIEMEAIAYIEYGDDENDQL</sequence>
<organism evidence="2 3">
    <name type="scientific">Oceanobacillus kimchii</name>
    <dbReference type="NCBI Taxonomy" id="746691"/>
    <lineage>
        <taxon>Bacteria</taxon>
        <taxon>Bacillati</taxon>
        <taxon>Bacillota</taxon>
        <taxon>Bacilli</taxon>
        <taxon>Bacillales</taxon>
        <taxon>Bacillaceae</taxon>
        <taxon>Oceanobacillus</taxon>
    </lineage>
</organism>
<dbReference type="EMBL" id="BSKO01000001">
    <property type="protein sequence ID" value="GLO65176.1"/>
    <property type="molecule type" value="Genomic_DNA"/>
</dbReference>
<dbReference type="Pfam" id="PF01042">
    <property type="entry name" value="Ribonuc_L-PSP"/>
    <property type="match status" value="1"/>
</dbReference>
<evidence type="ECO:0000313" key="3">
    <source>
        <dbReference type="Proteomes" id="UP001275436"/>
    </source>
</evidence>
<accession>A0ABQ5TG25</accession>
<dbReference type="PANTHER" id="PTHR11803:SF58">
    <property type="entry name" value="PROTEIN HMF1-RELATED"/>
    <property type="match status" value="1"/>
</dbReference>
<protein>
    <submittedName>
        <fullName evidence="2">Reactive intermediate/imine deaminase</fullName>
    </submittedName>
</protein>